<dbReference type="Proteomes" id="UP000198748">
    <property type="component" value="Unassembled WGS sequence"/>
</dbReference>
<dbReference type="EMBL" id="FNAN01000021">
    <property type="protein sequence ID" value="SDG63842.1"/>
    <property type="molecule type" value="Genomic_DNA"/>
</dbReference>
<sequence>MNLVQKLPLGLALASCMMMSSCSQEDVQVVGREQTPNTSSGLKVAANPNIPTTEGWPGDHSFATGWEKLTWVVPDNKQLYSVGTSTRTHLWGNPYLPWTKPLPQLTASVSNNAGNFVTVMYQKNVLNNSTSYSKMRTKINNLVPGKAYAFTLYTASTIRVKNGQSTQYSPGMIVSIIGNLAPSNGMGPDQTIIDLNGKEAEWVSKTITFVAQATEAYFMIMPYASTQYHNTHDQFFHYTHAFVPQNAITEIQ</sequence>
<gene>
    <name evidence="2" type="ORF">SAMN04487996_12122</name>
</gene>
<organism evidence="2 3">
    <name type="scientific">Dyadobacter soli</name>
    <dbReference type="NCBI Taxonomy" id="659014"/>
    <lineage>
        <taxon>Bacteria</taxon>
        <taxon>Pseudomonadati</taxon>
        <taxon>Bacteroidota</taxon>
        <taxon>Cytophagia</taxon>
        <taxon>Cytophagales</taxon>
        <taxon>Spirosomataceae</taxon>
        <taxon>Dyadobacter</taxon>
    </lineage>
</organism>
<protein>
    <submittedName>
        <fullName evidence="2">Uncharacterized protein</fullName>
    </submittedName>
</protein>
<keyword evidence="3" id="KW-1185">Reference proteome</keyword>
<name>A0A1G7VVN5_9BACT</name>
<dbReference type="OrthoDB" id="960372at2"/>
<proteinExistence type="predicted"/>
<dbReference type="RefSeq" id="WP_090156541.1">
    <property type="nucleotide sequence ID" value="NZ_FNAN01000021.1"/>
</dbReference>
<evidence type="ECO:0000313" key="3">
    <source>
        <dbReference type="Proteomes" id="UP000198748"/>
    </source>
</evidence>
<evidence type="ECO:0000313" key="2">
    <source>
        <dbReference type="EMBL" id="SDG63842.1"/>
    </source>
</evidence>
<reference evidence="3" key="1">
    <citation type="submission" date="2016-10" db="EMBL/GenBank/DDBJ databases">
        <authorList>
            <person name="Varghese N."/>
            <person name="Submissions S."/>
        </authorList>
    </citation>
    <scope>NUCLEOTIDE SEQUENCE [LARGE SCALE GENOMIC DNA]</scope>
    <source>
        <strain evidence="3">DSM 25329</strain>
    </source>
</reference>
<accession>A0A1G7VVN5</accession>
<evidence type="ECO:0000256" key="1">
    <source>
        <dbReference type="SAM" id="MobiDB-lite"/>
    </source>
</evidence>
<feature type="region of interest" description="Disordered" evidence="1">
    <location>
        <begin position="35"/>
        <end position="57"/>
    </location>
</feature>
<dbReference type="AlphaFoldDB" id="A0A1G7VVN5"/>
<dbReference type="PROSITE" id="PS51257">
    <property type="entry name" value="PROKAR_LIPOPROTEIN"/>
    <property type="match status" value="1"/>
</dbReference>